<comment type="caution">
    <text evidence="1">The sequence shown here is derived from an EMBL/GenBank/DDBJ whole genome shotgun (WGS) entry which is preliminary data.</text>
</comment>
<sequence>MLNIFKHAHFLPDAFGHGGNKRTAQIDYLLSAAGIEVKQAELTNTIASGCKLSFYLSGLLHSTNLRTDNKTKYAIGRYKAIFDRFVQQYRPDIFIWESTIDYHLLLADVLYKHHIPVIALPHNLESLVAGNKSVFSAKSSPQWMSEELDHLKLCKKVYTISREEHWLLSNHGMNVAYLPYYPAPPAEKFLLEIRQKRSGKKNEPRKAERKILLLGTFHNRPTITGYNELLRHIQTIKGIHIDIAGFGSEMLNDKWPAKNIRVWGSVDNDTLARLIVNADSAVVHQQPSSGALTRIPELLIAGLPVIANIHAARSCDVSTGIMIYDGHDELRTVLSSGNFTTPAVLNRPTEEHAFSNYIKTLIKEF</sequence>
<evidence type="ECO:0000313" key="2">
    <source>
        <dbReference type="Proteomes" id="UP001597073"/>
    </source>
</evidence>
<organism evidence="1 2">
    <name type="scientific">Mucilaginibacter lutimaris</name>
    <dbReference type="NCBI Taxonomy" id="931629"/>
    <lineage>
        <taxon>Bacteria</taxon>
        <taxon>Pseudomonadati</taxon>
        <taxon>Bacteroidota</taxon>
        <taxon>Sphingobacteriia</taxon>
        <taxon>Sphingobacteriales</taxon>
        <taxon>Sphingobacteriaceae</taxon>
        <taxon>Mucilaginibacter</taxon>
    </lineage>
</organism>
<proteinExistence type="predicted"/>
<dbReference type="Proteomes" id="UP001597073">
    <property type="component" value="Unassembled WGS sequence"/>
</dbReference>
<dbReference type="SUPFAM" id="SSF53756">
    <property type="entry name" value="UDP-Glycosyltransferase/glycogen phosphorylase"/>
    <property type="match status" value="1"/>
</dbReference>
<protein>
    <recommendedName>
        <fullName evidence="3">Glycosyltransferase</fullName>
    </recommendedName>
</protein>
<evidence type="ECO:0008006" key="3">
    <source>
        <dbReference type="Google" id="ProtNLM"/>
    </source>
</evidence>
<reference evidence="2" key="1">
    <citation type="journal article" date="2019" name="Int. J. Syst. Evol. Microbiol.">
        <title>The Global Catalogue of Microorganisms (GCM) 10K type strain sequencing project: providing services to taxonomists for standard genome sequencing and annotation.</title>
        <authorList>
            <consortium name="The Broad Institute Genomics Platform"/>
            <consortium name="The Broad Institute Genome Sequencing Center for Infectious Disease"/>
            <person name="Wu L."/>
            <person name="Ma J."/>
        </authorList>
    </citation>
    <scope>NUCLEOTIDE SEQUENCE [LARGE SCALE GENOMIC DNA]</scope>
    <source>
        <strain evidence="2">CCUG 60742</strain>
    </source>
</reference>
<evidence type="ECO:0000313" key="1">
    <source>
        <dbReference type="EMBL" id="MFD0765436.1"/>
    </source>
</evidence>
<gene>
    <name evidence="1" type="ORF">ACFQZI_11285</name>
</gene>
<dbReference type="EMBL" id="JBHTIA010000007">
    <property type="protein sequence ID" value="MFD0765436.1"/>
    <property type="molecule type" value="Genomic_DNA"/>
</dbReference>
<name>A0ABW2ZGX0_9SPHI</name>
<keyword evidence="2" id="KW-1185">Reference proteome</keyword>
<dbReference type="RefSeq" id="WP_377142575.1">
    <property type="nucleotide sequence ID" value="NZ_JBHTIA010000007.1"/>
</dbReference>
<accession>A0ABW2ZGX0</accession>